<sequence>MKQINCIVVGDGAAGKTCLLMTNYNNSFPEDYNPHVFDDHSVKINVEGHSIDLSIIDTQEYDRFLRYFSYPKVDVVIICFSLVYKYTFEKVHSFWFDELRKYCPNTPVLLVGTKSDLRDDFKTNEDRYKSLGMKPISRAEGEEMKTRIRASKYIECSSKKQINVKEVFYEAAKIGLHHKNITERSYERTEENSCCILC</sequence>
<dbReference type="InterPro" id="IPR027417">
    <property type="entry name" value="P-loop_NTPase"/>
</dbReference>
<dbReference type="EMBL" id="JAPFFF010000045">
    <property type="protein sequence ID" value="KAK8840485.1"/>
    <property type="molecule type" value="Genomic_DNA"/>
</dbReference>
<evidence type="ECO:0000256" key="2">
    <source>
        <dbReference type="ARBA" id="ARBA00023134"/>
    </source>
</evidence>
<dbReference type="InterPro" id="IPR001806">
    <property type="entry name" value="Small_GTPase"/>
</dbReference>
<name>A0ABR2H4U2_9EUKA</name>
<proteinExistence type="predicted"/>
<protein>
    <submittedName>
        <fullName evidence="3">Uncharacterized protein</fullName>
    </submittedName>
</protein>
<accession>A0ABR2H4U2</accession>
<dbReference type="PROSITE" id="PS51421">
    <property type="entry name" value="RAS"/>
    <property type="match status" value="1"/>
</dbReference>
<evidence type="ECO:0000256" key="1">
    <source>
        <dbReference type="ARBA" id="ARBA00022741"/>
    </source>
</evidence>
<keyword evidence="4" id="KW-1185">Reference proteome</keyword>
<dbReference type="SMART" id="SM00173">
    <property type="entry name" value="RAS"/>
    <property type="match status" value="1"/>
</dbReference>
<evidence type="ECO:0000313" key="4">
    <source>
        <dbReference type="Proteomes" id="UP001470230"/>
    </source>
</evidence>
<dbReference type="InterPro" id="IPR003578">
    <property type="entry name" value="Small_GTPase_Rho"/>
</dbReference>
<dbReference type="SMART" id="SM00175">
    <property type="entry name" value="RAB"/>
    <property type="match status" value="1"/>
</dbReference>
<dbReference type="NCBIfam" id="TIGR00231">
    <property type="entry name" value="small_GTP"/>
    <property type="match status" value="1"/>
</dbReference>
<dbReference type="SUPFAM" id="SSF52540">
    <property type="entry name" value="P-loop containing nucleoside triphosphate hydrolases"/>
    <property type="match status" value="1"/>
</dbReference>
<dbReference type="PANTHER" id="PTHR24072">
    <property type="entry name" value="RHO FAMILY GTPASE"/>
    <property type="match status" value="1"/>
</dbReference>
<keyword evidence="1" id="KW-0547">Nucleotide-binding</keyword>
<dbReference type="Gene3D" id="3.40.50.300">
    <property type="entry name" value="P-loop containing nucleotide triphosphate hydrolases"/>
    <property type="match status" value="1"/>
</dbReference>
<evidence type="ECO:0000313" key="3">
    <source>
        <dbReference type="EMBL" id="KAK8840485.1"/>
    </source>
</evidence>
<dbReference type="InterPro" id="IPR005225">
    <property type="entry name" value="Small_GTP-bd"/>
</dbReference>
<dbReference type="CDD" id="cd00157">
    <property type="entry name" value="Rho"/>
    <property type="match status" value="1"/>
</dbReference>
<dbReference type="PROSITE" id="PS51420">
    <property type="entry name" value="RHO"/>
    <property type="match status" value="1"/>
</dbReference>
<organism evidence="3 4">
    <name type="scientific">Tritrichomonas musculus</name>
    <dbReference type="NCBI Taxonomy" id="1915356"/>
    <lineage>
        <taxon>Eukaryota</taxon>
        <taxon>Metamonada</taxon>
        <taxon>Parabasalia</taxon>
        <taxon>Tritrichomonadida</taxon>
        <taxon>Tritrichomonadidae</taxon>
        <taxon>Tritrichomonas</taxon>
    </lineage>
</organism>
<dbReference type="PRINTS" id="PR00449">
    <property type="entry name" value="RASTRNSFRMNG"/>
</dbReference>
<dbReference type="Proteomes" id="UP001470230">
    <property type="component" value="Unassembled WGS sequence"/>
</dbReference>
<keyword evidence="2" id="KW-0342">GTP-binding</keyword>
<dbReference type="Pfam" id="PF00071">
    <property type="entry name" value="Ras"/>
    <property type="match status" value="1"/>
</dbReference>
<comment type="caution">
    <text evidence="3">The sequence shown here is derived from an EMBL/GenBank/DDBJ whole genome shotgun (WGS) entry which is preliminary data.</text>
</comment>
<dbReference type="PROSITE" id="PS51419">
    <property type="entry name" value="RAB"/>
    <property type="match status" value="1"/>
</dbReference>
<reference evidence="3 4" key="1">
    <citation type="submission" date="2024-04" db="EMBL/GenBank/DDBJ databases">
        <title>Tritrichomonas musculus Genome.</title>
        <authorList>
            <person name="Alves-Ferreira E."/>
            <person name="Grigg M."/>
            <person name="Lorenzi H."/>
            <person name="Galac M."/>
        </authorList>
    </citation>
    <scope>NUCLEOTIDE SEQUENCE [LARGE SCALE GENOMIC DNA]</scope>
    <source>
        <strain evidence="3 4">EAF2021</strain>
    </source>
</reference>
<dbReference type="SMART" id="SM00174">
    <property type="entry name" value="RHO"/>
    <property type="match status" value="1"/>
</dbReference>
<gene>
    <name evidence="3" type="ORF">M9Y10_030690</name>
</gene>